<evidence type="ECO:0000313" key="1">
    <source>
        <dbReference type="EMBL" id="ARN22109.1"/>
    </source>
</evidence>
<reference evidence="1 2" key="1">
    <citation type="submission" date="2016-04" db="EMBL/GenBank/DDBJ databases">
        <title>Complete genome sequence of natural rubber-degrading, novel Gram-negative bacterium, Rhizobacter gummiphilus strain NS21.</title>
        <authorList>
            <person name="Tabata M."/>
            <person name="Kasai D."/>
            <person name="Fukuda M."/>
        </authorList>
    </citation>
    <scope>NUCLEOTIDE SEQUENCE [LARGE SCALE GENOMIC DNA]</scope>
    <source>
        <strain evidence="1 2">NS21</strain>
    </source>
</reference>
<protein>
    <submittedName>
        <fullName evidence="1">Uncharacterized protein</fullName>
    </submittedName>
</protein>
<sequence>MSYEVPEDATAFVHRGHAVEIVLSDAGGGRWNWFLRIDGVEHSPGDVGPAPNLASAIREAQVGARYLIDSGVAGVDARKA</sequence>
<organism evidence="1 2">
    <name type="scientific">Piscinibacter gummiphilus</name>
    <dbReference type="NCBI Taxonomy" id="946333"/>
    <lineage>
        <taxon>Bacteria</taxon>
        <taxon>Pseudomonadati</taxon>
        <taxon>Pseudomonadota</taxon>
        <taxon>Betaproteobacteria</taxon>
        <taxon>Burkholderiales</taxon>
        <taxon>Sphaerotilaceae</taxon>
        <taxon>Piscinibacter</taxon>
    </lineage>
</organism>
<name>A0A1W6LD04_9BURK</name>
<accession>A0A1W6LD04</accession>
<dbReference type="Proteomes" id="UP000193427">
    <property type="component" value="Chromosome"/>
</dbReference>
<dbReference type="KEGG" id="rgu:A4W93_20615"/>
<evidence type="ECO:0000313" key="2">
    <source>
        <dbReference type="Proteomes" id="UP000193427"/>
    </source>
</evidence>
<dbReference type="AlphaFoldDB" id="A0A1W6LD04"/>
<proteinExistence type="predicted"/>
<dbReference type="RefSeq" id="WP_085752407.1">
    <property type="nucleotide sequence ID" value="NZ_BSPR01000006.1"/>
</dbReference>
<gene>
    <name evidence="1" type="ORF">A4W93_20615</name>
</gene>
<dbReference type="EMBL" id="CP015118">
    <property type="protein sequence ID" value="ARN22109.1"/>
    <property type="molecule type" value="Genomic_DNA"/>
</dbReference>
<keyword evidence="2" id="KW-1185">Reference proteome</keyword>